<feature type="domain" description="SUF system FeS cluster assembly SufBD core" evidence="2">
    <location>
        <begin position="208"/>
        <end position="450"/>
    </location>
</feature>
<gene>
    <name evidence="4" type="primary">sufB</name>
    <name evidence="4" type="ORF">H8L67_08285</name>
</gene>
<dbReference type="SUPFAM" id="SSF101960">
    <property type="entry name" value="Stabilizer of iron transporter SufD"/>
    <property type="match status" value="1"/>
</dbReference>
<protein>
    <submittedName>
        <fullName evidence="4">Fe-S cluster assembly protein SufB</fullName>
    </submittedName>
</protein>
<comment type="similarity">
    <text evidence="1">Belongs to the iron-sulfur cluster assembly SufBD family.</text>
</comment>
<proteinExistence type="inferred from homology"/>
<organism evidence="4 5">
    <name type="scientific">Lysobacter soyae</name>
    <dbReference type="NCBI Taxonomy" id="2764185"/>
    <lineage>
        <taxon>Bacteria</taxon>
        <taxon>Pseudomonadati</taxon>
        <taxon>Pseudomonadota</taxon>
        <taxon>Gammaproteobacteria</taxon>
        <taxon>Lysobacterales</taxon>
        <taxon>Lysobacteraceae</taxon>
        <taxon>Lysobacter</taxon>
    </lineage>
</organism>
<dbReference type="NCBIfam" id="TIGR01980">
    <property type="entry name" value="sufB"/>
    <property type="match status" value="1"/>
</dbReference>
<dbReference type="InterPro" id="IPR045595">
    <property type="entry name" value="SufBD_N"/>
</dbReference>
<dbReference type="Pfam" id="PF19295">
    <property type="entry name" value="SufBD_N"/>
    <property type="match status" value="1"/>
</dbReference>
<dbReference type="PANTHER" id="PTHR30508:SF1">
    <property type="entry name" value="UPF0051 PROTEIN ABCI8, CHLOROPLASTIC-RELATED"/>
    <property type="match status" value="1"/>
</dbReference>
<sequence length="479" mass="53172">MNTRNAEITEQLGRRYEAGFITEIESESLPPGLNEDIIRALSAKKDEPEWMTEWRLQAFRHWLTMDTPEWAYLNIAPIDFQAISYYSAPKAKYNSLDEVPQELLDTYDKLGVPLHERAKLAGVAVDAVFDSVSVGTTVHKELVERGIIFCSMSEAIKNHPDLIKQYLGTVVPVGDNYFAALNSAVFSDGSFVFIPEGVKCPMELSTYFRINAGHTGQFERTLIVCESRAQVSYLEGCTAPMRDENQLHAAVVELVALEDADIKYSTVQNWYPGDENGVGGIYNFVTKRAECRGDRSKVTWTQVETGSAITWKYPSCVLKGDDSVGEFHSVALTHHRQQADTGTKMIHVGKRTKSKIVSKGISAGHGQNTYRGLVRVESGAEGARNHTQCDSLLIGKHCGAHTFPYIVAKHPSATIEHEATTSKISDDQLFYCRSRGIGEEDAVSMIVDGFCRQVFRELPMEFAVEAKKLLEVSLEGAVG</sequence>
<reference evidence="4 5" key="1">
    <citation type="submission" date="2021-08" db="EMBL/GenBank/DDBJ databases">
        <title>Lysobacter sp. strain CJ11 Genome sequencing and assembly.</title>
        <authorList>
            <person name="Kim I."/>
        </authorList>
    </citation>
    <scope>NUCLEOTIDE SEQUENCE [LARGE SCALE GENOMIC DNA]</scope>
    <source>
        <strain evidence="4 5">CJ11</strain>
    </source>
</reference>
<dbReference type="InterPro" id="IPR055346">
    <property type="entry name" value="Fe-S_cluster_assembly_SufBD"/>
</dbReference>
<name>A0ABX8WQG0_9GAMM</name>
<dbReference type="InterPro" id="IPR010231">
    <property type="entry name" value="SUF_FeS_clus_asmbl_SufB"/>
</dbReference>
<evidence type="ECO:0000313" key="4">
    <source>
        <dbReference type="EMBL" id="QYR52582.1"/>
    </source>
</evidence>
<evidence type="ECO:0000313" key="5">
    <source>
        <dbReference type="Proteomes" id="UP000824755"/>
    </source>
</evidence>
<evidence type="ECO:0000259" key="3">
    <source>
        <dbReference type="Pfam" id="PF19295"/>
    </source>
</evidence>
<evidence type="ECO:0000259" key="2">
    <source>
        <dbReference type="Pfam" id="PF01458"/>
    </source>
</evidence>
<keyword evidence="5" id="KW-1185">Reference proteome</keyword>
<accession>A0ABX8WQG0</accession>
<dbReference type="NCBIfam" id="NF008773">
    <property type="entry name" value="PRK11814.1"/>
    <property type="match status" value="1"/>
</dbReference>
<dbReference type="PANTHER" id="PTHR30508">
    <property type="entry name" value="FES CLUSTER ASSEMBLY PROTEIN SUF"/>
    <property type="match status" value="1"/>
</dbReference>
<dbReference type="InterPro" id="IPR000825">
    <property type="entry name" value="SUF_FeS_clus_asmbl_SufBD_core"/>
</dbReference>
<dbReference type="RefSeq" id="WP_220379367.1">
    <property type="nucleotide sequence ID" value="NZ_CP080544.1"/>
</dbReference>
<feature type="domain" description="SUF system FeS cluster assembly SufBD N-terminal" evidence="3">
    <location>
        <begin position="138"/>
        <end position="200"/>
    </location>
</feature>
<evidence type="ECO:0000256" key="1">
    <source>
        <dbReference type="ARBA" id="ARBA00043967"/>
    </source>
</evidence>
<dbReference type="Proteomes" id="UP000824755">
    <property type="component" value="Chromosome"/>
</dbReference>
<dbReference type="Pfam" id="PF01458">
    <property type="entry name" value="SUFBD_core"/>
    <property type="match status" value="1"/>
</dbReference>
<dbReference type="InterPro" id="IPR037284">
    <property type="entry name" value="SUF_FeS_clus_asmbl_SufBD_sf"/>
</dbReference>
<dbReference type="EMBL" id="CP080544">
    <property type="protein sequence ID" value="QYR52582.1"/>
    <property type="molecule type" value="Genomic_DNA"/>
</dbReference>